<dbReference type="EnsemblBacteria" id="ACK41881">
    <property type="protein sequence ID" value="ACK41881"/>
    <property type="gene ID" value="Dtur_0593"/>
</dbReference>
<evidence type="ECO:0000313" key="3">
    <source>
        <dbReference type="Proteomes" id="UP000007719"/>
    </source>
</evidence>
<dbReference type="InterPro" id="IPR002716">
    <property type="entry name" value="PIN_dom"/>
</dbReference>
<name>B8DZE8_DICTD</name>
<evidence type="ECO:0000313" key="2">
    <source>
        <dbReference type="EMBL" id="ACK41881.1"/>
    </source>
</evidence>
<dbReference type="InParanoid" id="B8DZE8"/>
<dbReference type="AlphaFoldDB" id="B8DZE8"/>
<organism evidence="2 3">
    <name type="scientific">Dictyoglomus turgidum (strain DSM 6724 / Z-1310)</name>
    <dbReference type="NCBI Taxonomy" id="515635"/>
    <lineage>
        <taxon>Bacteria</taxon>
        <taxon>Pseudomonadati</taxon>
        <taxon>Dictyoglomota</taxon>
        <taxon>Dictyoglomia</taxon>
        <taxon>Dictyoglomales</taxon>
        <taxon>Dictyoglomaceae</taxon>
        <taxon>Dictyoglomus</taxon>
    </lineage>
</organism>
<dbReference type="KEGG" id="dtu:Dtur_0593"/>
<proteinExistence type="predicted"/>
<dbReference type="InterPro" id="IPR029060">
    <property type="entry name" value="PIN-like_dom_sf"/>
</dbReference>
<dbReference type="Proteomes" id="UP000007719">
    <property type="component" value="Chromosome"/>
</dbReference>
<dbReference type="SUPFAM" id="SSF88723">
    <property type="entry name" value="PIN domain-like"/>
    <property type="match status" value="1"/>
</dbReference>
<dbReference type="EMBL" id="CP001251">
    <property type="protein sequence ID" value="ACK41881.1"/>
    <property type="molecule type" value="Genomic_DNA"/>
</dbReference>
<evidence type="ECO:0000259" key="1">
    <source>
        <dbReference type="Pfam" id="PF01850"/>
    </source>
</evidence>
<feature type="domain" description="PIN" evidence="1">
    <location>
        <begin position="2"/>
        <end position="77"/>
    </location>
</feature>
<keyword evidence="3" id="KW-1185">Reference proteome</keyword>
<reference evidence="3" key="1">
    <citation type="journal article" date="2016" name="Front. Microbiol.">
        <title>The complete genome sequence of hyperthermophile Dictyoglomus turgidum DSM 6724 reveals a specialized carbohydrate fermentor.</title>
        <authorList>
            <person name="Brumm P.J."/>
            <person name="Gowda K."/>
            <person name="Robb F.T."/>
            <person name="Mead D.A."/>
        </authorList>
    </citation>
    <scope>NUCLEOTIDE SEQUENCE [LARGE SCALE GENOMIC DNA]</scope>
    <source>
        <strain evidence="3">DSM 6724 / Z-1310</strain>
    </source>
</reference>
<gene>
    <name evidence="2" type="ordered locus">Dtur_0593</name>
</gene>
<dbReference type="HOGENOM" id="CLU_129890_2_0_0"/>
<dbReference type="eggNOG" id="COG1848">
    <property type="taxonomic scope" value="Bacteria"/>
</dbReference>
<sequence>MLAEVIDIAEKKRISIDYEELIDKIEENSSFEIYPLDINVLRMLKDVPNIYELHDKIIVATAKLLDAKVITKDVDIQNSKLVETIW</sequence>
<dbReference type="Pfam" id="PF01850">
    <property type="entry name" value="PIN"/>
    <property type="match status" value="1"/>
</dbReference>
<protein>
    <submittedName>
        <fullName evidence="2">PilT protein, N-terminal</fullName>
    </submittedName>
</protein>
<accession>B8DZE8</accession>